<dbReference type="Pfam" id="PF10719">
    <property type="entry name" value="ComFB"/>
    <property type="match status" value="1"/>
</dbReference>
<dbReference type="InterPro" id="IPR019657">
    <property type="entry name" value="ComFB"/>
</dbReference>
<accession>A0AAC9RI94</accession>
<evidence type="ECO:0000313" key="1">
    <source>
        <dbReference type="EMBL" id="AOY77057.1"/>
    </source>
</evidence>
<reference evidence="2 4" key="2">
    <citation type="submission" date="2017-03" db="EMBL/GenBank/DDBJ databases">
        <title>Complete sequence of Clostridium formicaceticum DSM 92.</title>
        <authorList>
            <person name="Poehlein A."/>
            <person name="Karl M."/>
            <person name="Bengelsdorf F.R."/>
            <person name="Duerre P."/>
            <person name="Daniel R."/>
        </authorList>
    </citation>
    <scope>NUCLEOTIDE SEQUENCE [LARGE SCALE GENOMIC DNA]</scope>
    <source>
        <strain evidence="2 4">DSM 92</strain>
    </source>
</reference>
<dbReference type="Proteomes" id="UP000192478">
    <property type="component" value="Chromosome"/>
</dbReference>
<gene>
    <name evidence="1" type="ORF">BJL90_15075</name>
    <name evidence="2" type="ORF">CLFO_19590</name>
</gene>
<dbReference type="Proteomes" id="UP000177894">
    <property type="component" value="Chromosome"/>
</dbReference>
<proteinExistence type="predicted"/>
<protein>
    <submittedName>
        <fullName evidence="1">Competence protein ComFB</fullName>
    </submittedName>
    <submittedName>
        <fullName evidence="2">Late competence development protein ComFB</fullName>
    </submittedName>
</protein>
<dbReference type="RefSeq" id="WP_070969757.1">
    <property type="nucleotide sequence ID" value="NZ_CP017603.1"/>
</dbReference>
<dbReference type="EMBL" id="CP017603">
    <property type="protein sequence ID" value="AOY77057.1"/>
    <property type="molecule type" value="Genomic_DNA"/>
</dbReference>
<reference evidence="1 3" key="1">
    <citation type="submission" date="2016-10" db="EMBL/GenBank/DDBJ databases">
        <title>Complete Genome Sequence of Acetogen Clostridium formicoaceticum ATCC 27076.</title>
        <authorList>
            <person name="Bao T."/>
            <person name="Cheng C."/>
            <person name="Zhao J."/>
            <person name="Yang S.-T."/>
            <person name="Wang J."/>
            <person name="Wang M."/>
        </authorList>
    </citation>
    <scope>NUCLEOTIDE SEQUENCE [LARGE SCALE GENOMIC DNA]</scope>
    <source>
        <strain evidence="1 3">ATCC 27076</strain>
    </source>
</reference>
<organism evidence="2 4">
    <name type="scientific">Clostridium formicaceticum</name>
    <dbReference type="NCBI Taxonomy" id="1497"/>
    <lineage>
        <taxon>Bacteria</taxon>
        <taxon>Bacillati</taxon>
        <taxon>Bacillota</taxon>
        <taxon>Clostridia</taxon>
        <taxon>Eubacteriales</taxon>
        <taxon>Clostridiaceae</taxon>
        <taxon>Clostridium</taxon>
    </lineage>
</organism>
<evidence type="ECO:0000313" key="2">
    <source>
        <dbReference type="EMBL" id="ARE87559.1"/>
    </source>
</evidence>
<name>A0AAC9RI94_9CLOT</name>
<evidence type="ECO:0000313" key="3">
    <source>
        <dbReference type="Proteomes" id="UP000177894"/>
    </source>
</evidence>
<evidence type="ECO:0000313" key="4">
    <source>
        <dbReference type="Proteomes" id="UP000192478"/>
    </source>
</evidence>
<dbReference type="AlphaFoldDB" id="A0AAC9RI94"/>
<dbReference type="EMBL" id="CP020559">
    <property type="protein sequence ID" value="ARE87559.1"/>
    <property type="molecule type" value="Genomic_DNA"/>
</dbReference>
<keyword evidence="3" id="KW-1185">Reference proteome</keyword>
<sequence length="87" mass="9785">MEVRNYMEVVVQHLLPGILKRNPEVCSCERCIADIKAIALNSLPPKYIASESGEVYSKIHALSLQFEVDVTNAILHAMNKVKNKPQH</sequence>
<dbReference type="KEGG" id="cfm:BJL90_15075"/>